<dbReference type="Proteomes" id="UP000288805">
    <property type="component" value="Unassembled WGS sequence"/>
</dbReference>
<dbReference type="EC" id="1.8.4.11" evidence="2"/>
<evidence type="ECO:0000256" key="7">
    <source>
        <dbReference type="SAM" id="SignalP"/>
    </source>
</evidence>
<dbReference type="PANTHER" id="PTHR42799">
    <property type="entry name" value="MITOCHONDRIAL PEPTIDE METHIONINE SULFOXIDE REDUCTASE"/>
    <property type="match status" value="1"/>
</dbReference>
<evidence type="ECO:0000259" key="8">
    <source>
        <dbReference type="Pfam" id="PF01625"/>
    </source>
</evidence>
<evidence type="ECO:0000256" key="6">
    <source>
        <dbReference type="SAM" id="MobiDB-lite"/>
    </source>
</evidence>
<dbReference type="AlphaFoldDB" id="A0A438G980"/>
<name>A0A438G980_VITVI</name>
<comment type="caution">
    <text evidence="9">The sequence shown here is derived from an EMBL/GenBank/DDBJ whole genome shotgun (WGS) entry which is preliminary data.</text>
</comment>
<evidence type="ECO:0000256" key="4">
    <source>
        <dbReference type="ARBA" id="ARBA00030273"/>
    </source>
</evidence>
<dbReference type="InterPro" id="IPR036509">
    <property type="entry name" value="Met_Sox_Rdtase_MsrA_sf"/>
</dbReference>
<dbReference type="InterPro" id="IPR002569">
    <property type="entry name" value="Met_Sox_Rdtase_MsrA_dom"/>
</dbReference>
<evidence type="ECO:0000313" key="10">
    <source>
        <dbReference type="Proteomes" id="UP000288805"/>
    </source>
</evidence>
<protein>
    <recommendedName>
        <fullName evidence="2">peptide-methionine (S)-S-oxide reductase</fullName>
        <ecNumber evidence="2">1.8.4.11</ecNumber>
    </recommendedName>
    <alternativeName>
        <fullName evidence="5">Peptide-methionine (S)-S-oxide reductase</fullName>
    </alternativeName>
    <alternativeName>
        <fullName evidence="4">Protein-methionine-S-oxide reductase</fullName>
    </alternativeName>
</protein>
<evidence type="ECO:0000313" key="9">
    <source>
        <dbReference type="EMBL" id="RVW68762.1"/>
    </source>
</evidence>
<sequence>MVLNFPSLKAHLGLLFHWSSSVRAVFAGDGVVKTATGYCGGTLKKPSYKEVCEGRTGHTEAVKVMYDKRKISYKSLCDAFWEAHDPTNKEFLNFGLSTHHRSAIFYVNEEQKKQAQESKIRRQMKLNRRIVTKIIALDSEFFVAENLHQKYYLQKSYRVCESLSLRSTEQFVESNIACKLNGYDPPLPLPPPPPPPPPPPSHAHLYPPVIP</sequence>
<dbReference type="Gene3D" id="3.30.1060.10">
    <property type="entry name" value="Peptide methionine sulphoxide reductase MsrA"/>
    <property type="match status" value="1"/>
</dbReference>
<organism evidence="9 10">
    <name type="scientific">Vitis vinifera</name>
    <name type="common">Grape</name>
    <dbReference type="NCBI Taxonomy" id="29760"/>
    <lineage>
        <taxon>Eukaryota</taxon>
        <taxon>Viridiplantae</taxon>
        <taxon>Streptophyta</taxon>
        <taxon>Embryophyta</taxon>
        <taxon>Tracheophyta</taxon>
        <taxon>Spermatophyta</taxon>
        <taxon>Magnoliopsida</taxon>
        <taxon>eudicotyledons</taxon>
        <taxon>Gunneridae</taxon>
        <taxon>Pentapetalae</taxon>
        <taxon>rosids</taxon>
        <taxon>Vitales</taxon>
        <taxon>Vitaceae</taxon>
        <taxon>Viteae</taxon>
        <taxon>Vitis</taxon>
    </lineage>
</organism>
<accession>A0A438G980</accession>
<dbReference type="GO" id="GO:0008113">
    <property type="term" value="F:peptide-methionine (S)-S-oxide reductase activity"/>
    <property type="evidence" value="ECO:0007669"/>
    <property type="project" value="UniProtKB-EC"/>
</dbReference>
<dbReference type="EMBL" id="QGNW01000520">
    <property type="protein sequence ID" value="RVW68762.1"/>
    <property type="molecule type" value="Genomic_DNA"/>
</dbReference>
<evidence type="ECO:0000256" key="3">
    <source>
        <dbReference type="ARBA" id="ARBA00023002"/>
    </source>
</evidence>
<dbReference type="SUPFAM" id="SSF55068">
    <property type="entry name" value="Peptide methionine sulfoxide reductase"/>
    <property type="match status" value="1"/>
</dbReference>
<evidence type="ECO:0000256" key="2">
    <source>
        <dbReference type="ARBA" id="ARBA00012502"/>
    </source>
</evidence>
<evidence type="ECO:0000256" key="1">
    <source>
        <dbReference type="ARBA" id="ARBA00005591"/>
    </source>
</evidence>
<feature type="domain" description="Peptide methionine sulphoxide reductase MsrA" evidence="8">
    <location>
        <begin position="28"/>
        <end position="160"/>
    </location>
</feature>
<gene>
    <name evidence="9" type="primary">msrA_1</name>
    <name evidence="9" type="ORF">CK203_065674</name>
</gene>
<feature type="compositionally biased region" description="Pro residues" evidence="6">
    <location>
        <begin position="185"/>
        <end position="201"/>
    </location>
</feature>
<feature type="region of interest" description="Disordered" evidence="6">
    <location>
        <begin position="185"/>
        <end position="211"/>
    </location>
</feature>
<proteinExistence type="inferred from homology"/>
<keyword evidence="3" id="KW-0560">Oxidoreductase</keyword>
<dbReference type="NCBIfam" id="TIGR00401">
    <property type="entry name" value="msrA"/>
    <property type="match status" value="1"/>
</dbReference>
<dbReference type="Pfam" id="PF01625">
    <property type="entry name" value="PMSR"/>
    <property type="match status" value="1"/>
</dbReference>
<dbReference type="InterPro" id="IPR050162">
    <property type="entry name" value="MsrA_MetSO_reductase"/>
</dbReference>
<feature type="signal peptide" evidence="7">
    <location>
        <begin position="1"/>
        <end position="24"/>
    </location>
</feature>
<keyword evidence="7" id="KW-0732">Signal</keyword>
<feature type="chain" id="PRO_5019182165" description="peptide-methionine (S)-S-oxide reductase" evidence="7">
    <location>
        <begin position="25"/>
        <end position="211"/>
    </location>
</feature>
<reference evidence="9 10" key="1">
    <citation type="journal article" date="2018" name="PLoS Genet.">
        <title>Population sequencing reveals clonal diversity and ancestral inbreeding in the grapevine cultivar Chardonnay.</title>
        <authorList>
            <person name="Roach M.J."/>
            <person name="Johnson D.L."/>
            <person name="Bohlmann J."/>
            <person name="van Vuuren H.J."/>
            <person name="Jones S.J."/>
            <person name="Pretorius I.S."/>
            <person name="Schmidt S.A."/>
            <person name="Borneman A.R."/>
        </authorList>
    </citation>
    <scope>NUCLEOTIDE SEQUENCE [LARGE SCALE GENOMIC DNA]</scope>
    <source>
        <strain evidence="10">cv. Chardonnay</strain>
        <tissue evidence="9">Leaf</tissue>
    </source>
</reference>
<comment type="similarity">
    <text evidence="1">Belongs to the MsrA Met sulfoxide reductase family.</text>
</comment>
<dbReference type="PANTHER" id="PTHR42799:SF26">
    <property type="entry name" value="PEPTIDE-METHIONINE (S)-S-OXIDE REDUCTASE"/>
    <property type="match status" value="1"/>
</dbReference>
<evidence type="ECO:0000256" key="5">
    <source>
        <dbReference type="ARBA" id="ARBA00030643"/>
    </source>
</evidence>